<sequence length="137" mass="16240">MFQDISINNDLDHQSFIKHHAVYQGDNTFYMIMDLLEGKSLLDELSNHKNGFPEDIVRNVMWVCDQTIFQQFLSCIEHIHQQNIMHREVKPENIILQKKSDLNSLKIIDFGLATYCNVDNSQPYFIYLRFISQIWNS</sequence>
<dbReference type="PROSITE" id="PS50011">
    <property type="entry name" value="PROTEIN_KINASE_DOM"/>
    <property type="match status" value="1"/>
</dbReference>
<comment type="caution">
    <text evidence="2">The sequence shown here is derived from an EMBL/GenBank/DDBJ whole genome shotgun (WGS) entry which is preliminary data.</text>
</comment>
<accession>A0A8S1RKC8</accession>
<feature type="domain" description="Protein kinase" evidence="1">
    <location>
        <begin position="1"/>
        <end position="137"/>
    </location>
</feature>
<dbReference type="PANTHER" id="PTHR24347">
    <property type="entry name" value="SERINE/THREONINE-PROTEIN KINASE"/>
    <property type="match status" value="1"/>
</dbReference>
<organism evidence="2 3">
    <name type="scientific">Paramecium sonneborni</name>
    <dbReference type="NCBI Taxonomy" id="65129"/>
    <lineage>
        <taxon>Eukaryota</taxon>
        <taxon>Sar</taxon>
        <taxon>Alveolata</taxon>
        <taxon>Ciliophora</taxon>
        <taxon>Intramacronucleata</taxon>
        <taxon>Oligohymenophorea</taxon>
        <taxon>Peniculida</taxon>
        <taxon>Parameciidae</taxon>
        <taxon>Paramecium</taxon>
    </lineage>
</organism>
<evidence type="ECO:0000313" key="2">
    <source>
        <dbReference type="EMBL" id="CAD8128628.1"/>
    </source>
</evidence>
<dbReference type="GO" id="GO:0004672">
    <property type="term" value="F:protein kinase activity"/>
    <property type="evidence" value="ECO:0007669"/>
    <property type="project" value="InterPro"/>
</dbReference>
<protein>
    <recommendedName>
        <fullName evidence="1">Protein kinase domain-containing protein</fullName>
    </recommendedName>
</protein>
<dbReference type="EMBL" id="CAJJDN010000192">
    <property type="protein sequence ID" value="CAD8128628.1"/>
    <property type="molecule type" value="Genomic_DNA"/>
</dbReference>
<reference evidence="2" key="1">
    <citation type="submission" date="2021-01" db="EMBL/GenBank/DDBJ databases">
        <authorList>
            <consortium name="Genoscope - CEA"/>
            <person name="William W."/>
        </authorList>
    </citation>
    <scope>NUCLEOTIDE SEQUENCE</scope>
</reference>
<dbReference type="AlphaFoldDB" id="A0A8S1RKC8"/>
<dbReference type="InterPro" id="IPR000719">
    <property type="entry name" value="Prot_kinase_dom"/>
</dbReference>
<gene>
    <name evidence="2" type="ORF">PSON_ATCC_30995.1.T1920055</name>
</gene>
<keyword evidence="3" id="KW-1185">Reference proteome</keyword>
<proteinExistence type="predicted"/>
<name>A0A8S1RKC8_9CILI</name>
<evidence type="ECO:0000313" key="3">
    <source>
        <dbReference type="Proteomes" id="UP000692954"/>
    </source>
</evidence>
<evidence type="ECO:0000259" key="1">
    <source>
        <dbReference type="PROSITE" id="PS50011"/>
    </source>
</evidence>
<dbReference type="Pfam" id="PF00069">
    <property type="entry name" value="Pkinase"/>
    <property type="match status" value="1"/>
</dbReference>
<dbReference type="OrthoDB" id="1668230at2759"/>
<dbReference type="GO" id="GO:0005524">
    <property type="term" value="F:ATP binding"/>
    <property type="evidence" value="ECO:0007669"/>
    <property type="project" value="InterPro"/>
</dbReference>
<dbReference type="Proteomes" id="UP000692954">
    <property type="component" value="Unassembled WGS sequence"/>
</dbReference>